<gene>
    <name evidence="2" type="ORF">K7432_013024</name>
</gene>
<feature type="region of interest" description="Disordered" evidence="1">
    <location>
        <begin position="78"/>
        <end position="97"/>
    </location>
</feature>
<keyword evidence="3" id="KW-1185">Reference proteome</keyword>
<comment type="caution">
    <text evidence="2">The sequence shown here is derived from an EMBL/GenBank/DDBJ whole genome shotgun (WGS) entry which is preliminary data.</text>
</comment>
<evidence type="ECO:0000256" key="1">
    <source>
        <dbReference type="SAM" id="MobiDB-lite"/>
    </source>
</evidence>
<reference evidence="2 3" key="1">
    <citation type="submission" date="2023-04" db="EMBL/GenBank/DDBJ databases">
        <title>Genome of Basidiobolus ranarum AG-B5.</title>
        <authorList>
            <person name="Stajich J.E."/>
            <person name="Carter-House D."/>
            <person name="Gryganskyi A."/>
        </authorList>
    </citation>
    <scope>NUCLEOTIDE SEQUENCE [LARGE SCALE GENOMIC DNA]</scope>
    <source>
        <strain evidence="2 3">AG-B5</strain>
    </source>
</reference>
<name>A0ABR2WK01_9FUNG</name>
<evidence type="ECO:0000313" key="3">
    <source>
        <dbReference type="Proteomes" id="UP001479436"/>
    </source>
</evidence>
<proteinExistence type="predicted"/>
<protein>
    <submittedName>
        <fullName evidence="2">Uncharacterized protein</fullName>
    </submittedName>
</protein>
<sequence length="158" mass="18095">MANSTHHFIPDLASPWRVSKFTDPLGEKNQQISDSLGSSFTDDHDSEIEYWGRYGYAPTQDSSRLEANEETSGFDDYWAQYDGMGTETPPLHEDSCKQSTMNTTISYEAPVEFISDMRPEDQIPVSKPNSRSLDLAFVLTQRLENILFQEKEKEKIMK</sequence>
<dbReference type="EMBL" id="JASJQH010001212">
    <property type="protein sequence ID" value="KAK9761807.1"/>
    <property type="molecule type" value="Genomic_DNA"/>
</dbReference>
<evidence type="ECO:0000313" key="2">
    <source>
        <dbReference type="EMBL" id="KAK9761807.1"/>
    </source>
</evidence>
<organism evidence="2 3">
    <name type="scientific">Basidiobolus ranarum</name>
    <dbReference type="NCBI Taxonomy" id="34480"/>
    <lineage>
        <taxon>Eukaryota</taxon>
        <taxon>Fungi</taxon>
        <taxon>Fungi incertae sedis</taxon>
        <taxon>Zoopagomycota</taxon>
        <taxon>Entomophthoromycotina</taxon>
        <taxon>Basidiobolomycetes</taxon>
        <taxon>Basidiobolales</taxon>
        <taxon>Basidiobolaceae</taxon>
        <taxon>Basidiobolus</taxon>
    </lineage>
</organism>
<accession>A0ABR2WK01</accession>
<dbReference type="Proteomes" id="UP001479436">
    <property type="component" value="Unassembled WGS sequence"/>
</dbReference>